<comment type="caution">
    <text evidence="6">The sequence shown here is derived from an EMBL/GenBank/DDBJ whole genome shotgun (WGS) entry which is preliminary data.</text>
</comment>
<evidence type="ECO:0000256" key="3">
    <source>
        <dbReference type="ARBA" id="ARBA00022827"/>
    </source>
</evidence>
<dbReference type="EMBL" id="VNIQ01000001">
    <property type="protein sequence ID" value="TYQ07835.1"/>
    <property type="molecule type" value="Genomic_DNA"/>
</dbReference>
<accession>A0A652YVV7</accession>
<dbReference type="Gene3D" id="3.30.9.10">
    <property type="entry name" value="D-Amino Acid Oxidase, subunit A, domain 2"/>
    <property type="match status" value="1"/>
</dbReference>
<evidence type="ECO:0000256" key="4">
    <source>
        <dbReference type="ARBA" id="ARBA00023002"/>
    </source>
</evidence>
<comment type="cofactor">
    <cofactor evidence="1">
        <name>FAD</name>
        <dbReference type="ChEBI" id="CHEBI:57692"/>
    </cofactor>
</comment>
<dbReference type="InterPro" id="IPR045170">
    <property type="entry name" value="MTOX"/>
</dbReference>
<evidence type="ECO:0000256" key="1">
    <source>
        <dbReference type="ARBA" id="ARBA00001974"/>
    </source>
</evidence>
<dbReference type="SUPFAM" id="SSF51905">
    <property type="entry name" value="FAD/NAD(P)-binding domain"/>
    <property type="match status" value="1"/>
</dbReference>
<evidence type="ECO:0000313" key="6">
    <source>
        <dbReference type="EMBL" id="TYQ07835.1"/>
    </source>
</evidence>
<sequence>MSEIVDVIVIGGGLVGSSVAWRLAARGHSVVQLEQYTPGHKHGASHGTSRIYRQAYDNHLYTGLAASALPLWRELETTTDIGFLELTGAVDHGLPAAVLTKSRVLVEAGIKGEILTPAQASARWPGLRFDTTVLHHPDAGRLHADRAVVALEAGSRLEGADVRHDTRVLAVAEASYGADVITEGGTLRGRHVVIAAGAWTAELIGRSELGASVVLPTLRTTQEQPAHFAPLDPGTAWPSFVHHPGAELDTAGIYGLGSEDGIKIGEHATGPEVTPQTRSYTPDIAGEQRLVDYAEAWLPGVDSTQVESLTCLYTSTPDSNFVIDRVGAITVAAGFSGHGFKFGPALGELVADLVEGNALSPQQFQLGVR</sequence>
<protein>
    <submittedName>
        <fullName evidence="6">Monomeric sarcosine oxidase</fullName>
    </submittedName>
</protein>
<reference evidence="6" key="1">
    <citation type="submission" date="2019-07" db="EMBL/GenBank/DDBJ databases">
        <title>Genomic Encyclopedia of Type Strains, Phase IV (KMG-IV): sequencing the most valuable type-strain genomes for metagenomic binning, comparative biology and taxonomic classification.</title>
        <authorList>
            <person name="Goeker M."/>
        </authorList>
    </citation>
    <scope>NUCLEOTIDE SEQUENCE</scope>
    <source>
        <strain evidence="6">DSM 44596</strain>
    </source>
</reference>
<keyword evidence="2" id="KW-0285">Flavoprotein</keyword>
<dbReference type="GO" id="GO:0008115">
    <property type="term" value="F:sarcosine oxidase activity"/>
    <property type="evidence" value="ECO:0007669"/>
    <property type="project" value="TreeGrafter"/>
</dbReference>
<feature type="domain" description="FAD dependent oxidoreductase" evidence="5">
    <location>
        <begin position="6"/>
        <end position="353"/>
    </location>
</feature>
<evidence type="ECO:0000256" key="2">
    <source>
        <dbReference type="ARBA" id="ARBA00022630"/>
    </source>
</evidence>
<keyword evidence="3" id="KW-0274">FAD</keyword>
<dbReference type="Pfam" id="PF01266">
    <property type="entry name" value="DAO"/>
    <property type="match status" value="1"/>
</dbReference>
<name>A0A652YVV7_NOCGL</name>
<dbReference type="InterPro" id="IPR006076">
    <property type="entry name" value="FAD-dep_OxRdtase"/>
</dbReference>
<dbReference type="SUPFAM" id="SSF54373">
    <property type="entry name" value="FAD-linked reductases, C-terminal domain"/>
    <property type="match status" value="1"/>
</dbReference>
<dbReference type="PANTHER" id="PTHR10961:SF7">
    <property type="entry name" value="FAD DEPENDENT OXIDOREDUCTASE DOMAIN-CONTAINING PROTEIN"/>
    <property type="match status" value="1"/>
</dbReference>
<dbReference type="PANTHER" id="PTHR10961">
    <property type="entry name" value="PEROXISOMAL SARCOSINE OXIDASE"/>
    <property type="match status" value="1"/>
</dbReference>
<keyword evidence="4" id="KW-0560">Oxidoreductase</keyword>
<dbReference type="GO" id="GO:0050660">
    <property type="term" value="F:flavin adenine dinucleotide binding"/>
    <property type="evidence" value="ECO:0007669"/>
    <property type="project" value="InterPro"/>
</dbReference>
<proteinExistence type="predicted"/>
<organism evidence="6">
    <name type="scientific">Nocardia globerula</name>
    <dbReference type="NCBI Taxonomy" id="1818"/>
    <lineage>
        <taxon>Bacteria</taxon>
        <taxon>Bacillati</taxon>
        <taxon>Actinomycetota</taxon>
        <taxon>Actinomycetes</taxon>
        <taxon>Mycobacteriales</taxon>
        <taxon>Nocardiaceae</taxon>
        <taxon>Nocardia</taxon>
    </lineage>
</organism>
<evidence type="ECO:0000259" key="5">
    <source>
        <dbReference type="Pfam" id="PF01266"/>
    </source>
</evidence>
<dbReference type="AlphaFoldDB" id="A0A652YVV7"/>
<dbReference type="InterPro" id="IPR036188">
    <property type="entry name" value="FAD/NAD-bd_sf"/>
</dbReference>
<gene>
    <name evidence="6" type="ORF">FNL38_101200</name>
</gene>
<dbReference type="Gene3D" id="3.50.50.60">
    <property type="entry name" value="FAD/NAD(P)-binding domain"/>
    <property type="match status" value="1"/>
</dbReference>